<dbReference type="OrthoDB" id="9797578at2"/>
<dbReference type="RefSeq" id="WP_054535728.1">
    <property type="nucleotide sequence ID" value="NZ_LGKP01000025.1"/>
</dbReference>
<dbReference type="Gene3D" id="3.30.565.10">
    <property type="entry name" value="Histidine kinase-like ATPase, C-terminal domain"/>
    <property type="match status" value="1"/>
</dbReference>
<dbReference type="AlphaFoldDB" id="A0A0P6XNZ7"/>
<evidence type="ECO:0000256" key="1">
    <source>
        <dbReference type="ARBA" id="ARBA00022527"/>
    </source>
</evidence>
<keyword evidence="1" id="KW-0808">Transferase</keyword>
<proteinExistence type="predicted"/>
<evidence type="ECO:0000313" key="4">
    <source>
        <dbReference type="Proteomes" id="UP000050277"/>
    </source>
</evidence>
<dbReference type="PATRIC" id="fig|70996.4.peg.359"/>
<protein>
    <submittedName>
        <fullName evidence="3">Anti-sigma regulatory factor</fullName>
    </submittedName>
</protein>
<keyword evidence="1" id="KW-0418">Kinase</keyword>
<name>A0A0P6XNZ7_9CHLR</name>
<accession>A0A0P6XNZ7</accession>
<keyword evidence="1" id="KW-0723">Serine/threonine-protein kinase</keyword>
<dbReference type="SMART" id="SM00387">
    <property type="entry name" value="HATPase_c"/>
    <property type="match status" value="1"/>
</dbReference>
<dbReference type="CDD" id="cd16934">
    <property type="entry name" value="HATPase_RsbT-like"/>
    <property type="match status" value="1"/>
</dbReference>
<dbReference type="PANTHER" id="PTHR35526:SF3">
    <property type="entry name" value="ANTI-SIGMA-F FACTOR RSBW"/>
    <property type="match status" value="1"/>
</dbReference>
<dbReference type="STRING" id="70996.SE18_17415"/>
<feature type="domain" description="Histidine kinase/HSP90-like ATPase" evidence="2">
    <location>
        <begin position="35"/>
        <end position="135"/>
    </location>
</feature>
<sequence>MSREPQTQTIAREVDVYIAVSRGRELSRALGFDDVDRTRIEIAILELTRNILAHAERGSLTVREIEANEQRGIEIEASDNGPGIADTDLALRDGYSTKQTLGTGLPGVKRLMDEFEIESQVGVGTVVRARRWLPRRRERGGLK</sequence>
<dbReference type="InterPro" id="IPR050267">
    <property type="entry name" value="Anti-sigma-factor_SerPK"/>
</dbReference>
<comment type="caution">
    <text evidence="3">The sequence shown here is derived from an EMBL/GenBank/DDBJ whole genome shotgun (WGS) entry which is preliminary data.</text>
</comment>
<dbReference type="PANTHER" id="PTHR35526">
    <property type="entry name" value="ANTI-SIGMA-F FACTOR RSBW-RELATED"/>
    <property type="match status" value="1"/>
</dbReference>
<dbReference type="InterPro" id="IPR036890">
    <property type="entry name" value="HATPase_C_sf"/>
</dbReference>
<evidence type="ECO:0000259" key="2">
    <source>
        <dbReference type="SMART" id="SM00387"/>
    </source>
</evidence>
<gene>
    <name evidence="3" type="ORF">SE18_17415</name>
</gene>
<dbReference type="InterPro" id="IPR003594">
    <property type="entry name" value="HATPase_dom"/>
</dbReference>
<dbReference type="EMBL" id="LGKP01000025">
    <property type="protein sequence ID" value="KPL85421.1"/>
    <property type="molecule type" value="Genomic_DNA"/>
</dbReference>
<keyword evidence="4" id="KW-1185">Reference proteome</keyword>
<evidence type="ECO:0000313" key="3">
    <source>
        <dbReference type="EMBL" id="KPL85421.1"/>
    </source>
</evidence>
<dbReference type="Pfam" id="PF13581">
    <property type="entry name" value="HATPase_c_2"/>
    <property type="match status" value="1"/>
</dbReference>
<reference evidence="3 4" key="1">
    <citation type="submission" date="2015-07" db="EMBL/GenBank/DDBJ databases">
        <title>Whole genome sequence of Herpetosiphon geysericola DSM 7119.</title>
        <authorList>
            <person name="Hemp J."/>
            <person name="Ward L.M."/>
            <person name="Pace L.A."/>
            <person name="Fischer W.W."/>
        </authorList>
    </citation>
    <scope>NUCLEOTIDE SEQUENCE [LARGE SCALE GENOMIC DNA]</scope>
    <source>
        <strain evidence="3 4">DSM 7119</strain>
    </source>
</reference>
<organism evidence="3 4">
    <name type="scientific">Herpetosiphon geysericola</name>
    <dbReference type="NCBI Taxonomy" id="70996"/>
    <lineage>
        <taxon>Bacteria</taxon>
        <taxon>Bacillati</taxon>
        <taxon>Chloroflexota</taxon>
        <taxon>Chloroflexia</taxon>
        <taxon>Herpetosiphonales</taxon>
        <taxon>Herpetosiphonaceae</taxon>
        <taxon>Herpetosiphon</taxon>
    </lineage>
</organism>
<dbReference type="Proteomes" id="UP000050277">
    <property type="component" value="Unassembled WGS sequence"/>
</dbReference>
<dbReference type="GO" id="GO:0004674">
    <property type="term" value="F:protein serine/threonine kinase activity"/>
    <property type="evidence" value="ECO:0007669"/>
    <property type="project" value="UniProtKB-KW"/>
</dbReference>
<dbReference type="SUPFAM" id="SSF55874">
    <property type="entry name" value="ATPase domain of HSP90 chaperone/DNA topoisomerase II/histidine kinase"/>
    <property type="match status" value="1"/>
</dbReference>